<name>A0ABP0RF59_9DINO</name>
<dbReference type="Proteomes" id="UP001642464">
    <property type="component" value="Unassembled WGS sequence"/>
</dbReference>
<comment type="caution">
    <text evidence="1">The sequence shown here is derived from an EMBL/GenBank/DDBJ whole genome shotgun (WGS) entry which is preliminary data.</text>
</comment>
<protein>
    <submittedName>
        <fullName evidence="1">Serine/threonine-protein phosphatase</fullName>
    </submittedName>
</protein>
<evidence type="ECO:0000313" key="1">
    <source>
        <dbReference type="EMBL" id="CAK9098983.1"/>
    </source>
</evidence>
<keyword evidence="2" id="KW-1185">Reference proteome</keyword>
<gene>
    <name evidence="1" type="ORF">SCF082_LOCUS46381</name>
</gene>
<dbReference type="EMBL" id="CAXAMM010041352">
    <property type="protein sequence ID" value="CAK9098983.1"/>
    <property type="molecule type" value="Genomic_DNA"/>
</dbReference>
<accession>A0ABP0RF59</accession>
<organism evidence="1 2">
    <name type="scientific">Durusdinium trenchii</name>
    <dbReference type="NCBI Taxonomy" id="1381693"/>
    <lineage>
        <taxon>Eukaryota</taxon>
        <taxon>Sar</taxon>
        <taxon>Alveolata</taxon>
        <taxon>Dinophyceae</taxon>
        <taxon>Suessiales</taxon>
        <taxon>Symbiodiniaceae</taxon>
        <taxon>Durusdinium</taxon>
    </lineage>
</organism>
<evidence type="ECO:0000313" key="2">
    <source>
        <dbReference type="Proteomes" id="UP001642464"/>
    </source>
</evidence>
<proteinExistence type="predicted"/>
<reference evidence="1 2" key="1">
    <citation type="submission" date="2024-02" db="EMBL/GenBank/DDBJ databases">
        <authorList>
            <person name="Chen Y."/>
            <person name="Shah S."/>
            <person name="Dougan E. K."/>
            <person name="Thang M."/>
            <person name="Chan C."/>
        </authorList>
    </citation>
    <scope>NUCLEOTIDE SEQUENCE [LARGE SCALE GENOMIC DNA]</scope>
</reference>
<sequence length="309" mass="35775">MAAPKDRSWSSCSRGAREVGTMSSMRHLQMALARLQALLEAMPKDLRRKEIEGLSKELRAELAAFMEAREQRSLCSTFRPPKVRLSHATGNIWSFKSTTRSFHRARCQIGGVLIRSGTVRRRDEAEDLLVHLRHAHALSGNLEERLLAATEALSALGKSVTFAVTLDARRWVGQTLESPSSRCLSETLHWRRQAEAAEAAGWPSIRQLWMDWQRLERPRQFQHRVRSAETVQRLARRGDAAETRKRLRQEAAGRRLERSYLWAKKRAERLLERAMEPRREERGGRTRRGDRESHVRLRLELEQKDSDFL</sequence>